<dbReference type="Pfam" id="PF12138">
    <property type="entry name" value="Spherulin4"/>
    <property type="match status" value="1"/>
</dbReference>
<dbReference type="EMBL" id="CP051140">
    <property type="protein sequence ID" value="QIW96680.1"/>
    <property type="molecule type" value="Genomic_DNA"/>
</dbReference>
<evidence type="ECO:0000256" key="1">
    <source>
        <dbReference type="SAM" id="SignalP"/>
    </source>
</evidence>
<dbReference type="InterPro" id="IPR021986">
    <property type="entry name" value="Spherulin4"/>
</dbReference>
<sequence length="130" mass="14338">MLCLLLAVLSSFTTAHDCPDIADTSSGQQQIAMASYINPLADPNAWNRLISYDNRKISVLVANILNGPDSIADANWTAVIDRAVACPNSKTIIGYVRTGYLGKSQQRFTTRLDSFDLMDWIAQIEQDVDK</sequence>
<accession>A0A6H0XPV3</accession>
<protein>
    <submittedName>
        <fullName evidence="2">Uncharacterized protein</fullName>
    </submittedName>
</protein>
<feature type="chain" id="PRO_5026021477" evidence="1">
    <location>
        <begin position="16"/>
        <end position="130"/>
    </location>
</feature>
<keyword evidence="1" id="KW-0732">Signal</keyword>
<reference evidence="2 3" key="1">
    <citation type="journal article" date="2016" name="Sci. Rep.">
        <title>Peltaster fructicola genome reveals evolution from an invasive phytopathogen to an ectophytic parasite.</title>
        <authorList>
            <person name="Xu C."/>
            <person name="Chen H."/>
            <person name="Gleason M.L."/>
            <person name="Xu J.R."/>
            <person name="Liu H."/>
            <person name="Zhang R."/>
            <person name="Sun G."/>
        </authorList>
    </citation>
    <scope>NUCLEOTIDE SEQUENCE [LARGE SCALE GENOMIC DNA]</scope>
    <source>
        <strain evidence="2 3">LNHT1506</strain>
    </source>
</reference>
<keyword evidence="3" id="KW-1185">Reference proteome</keyword>
<proteinExistence type="predicted"/>
<dbReference type="AlphaFoldDB" id="A0A6H0XPV3"/>
<evidence type="ECO:0000313" key="3">
    <source>
        <dbReference type="Proteomes" id="UP000503462"/>
    </source>
</evidence>
<dbReference type="Proteomes" id="UP000503462">
    <property type="component" value="Chromosome 2"/>
</dbReference>
<dbReference type="PANTHER" id="PTHR35040">
    <property type="match status" value="1"/>
</dbReference>
<dbReference type="PANTHER" id="PTHR35040:SF7">
    <property type="entry name" value="FIBRONECTIN TYPE-III DOMAIN-CONTAINING PROTEIN-RELATED"/>
    <property type="match status" value="1"/>
</dbReference>
<evidence type="ECO:0000313" key="2">
    <source>
        <dbReference type="EMBL" id="QIW96680.1"/>
    </source>
</evidence>
<dbReference type="OrthoDB" id="1896086at2759"/>
<gene>
    <name evidence="2" type="ORF">AMS68_002198</name>
</gene>
<name>A0A6H0XPV3_9PEZI</name>
<feature type="signal peptide" evidence="1">
    <location>
        <begin position="1"/>
        <end position="15"/>
    </location>
</feature>
<organism evidence="2 3">
    <name type="scientific">Peltaster fructicola</name>
    <dbReference type="NCBI Taxonomy" id="286661"/>
    <lineage>
        <taxon>Eukaryota</taxon>
        <taxon>Fungi</taxon>
        <taxon>Dikarya</taxon>
        <taxon>Ascomycota</taxon>
        <taxon>Pezizomycotina</taxon>
        <taxon>Dothideomycetes</taxon>
        <taxon>Dothideomycetes incertae sedis</taxon>
        <taxon>Peltaster</taxon>
    </lineage>
</organism>